<dbReference type="InterPro" id="IPR013783">
    <property type="entry name" value="Ig-like_fold"/>
</dbReference>
<protein>
    <recommendedName>
        <fullName evidence="6">DUF1593 domain-containing protein</fullName>
    </recommendedName>
</protein>
<evidence type="ECO:0000259" key="2">
    <source>
        <dbReference type="Pfam" id="PF07632"/>
    </source>
</evidence>
<dbReference type="EMBL" id="BMWX01000002">
    <property type="protein sequence ID" value="GGZ23700.1"/>
    <property type="molecule type" value="Genomic_DNA"/>
</dbReference>
<dbReference type="Pfam" id="PF21027">
    <property type="entry name" value="Sde0182_C"/>
    <property type="match status" value="1"/>
</dbReference>
<feature type="signal peptide" evidence="1">
    <location>
        <begin position="1"/>
        <end position="24"/>
    </location>
</feature>
<dbReference type="Gene3D" id="2.60.40.10">
    <property type="entry name" value="Immunoglobulins"/>
    <property type="match status" value="1"/>
</dbReference>
<dbReference type="Gene3D" id="3.90.245.10">
    <property type="entry name" value="Ribonucleoside hydrolase-like"/>
    <property type="match status" value="1"/>
</dbReference>
<evidence type="ECO:0000313" key="4">
    <source>
        <dbReference type="EMBL" id="GGZ23700.1"/>
    </source>
</evidence>
<evidence type="ECO:0000256" key="1">
    <source>
        <dbReference type="SAM" id="SignalP"/>
    </source>
</evidence>
<keyword evidence="5" id="KW-1185">Reference proteome</keyword>
<dbReference type="RefSeq" id="WP_018471835.1">
    <property type="nucleotide sequence ID" value="NZ_BMWX01000002.1"/>
</dbReference>
<dbReference type="GO" id="GO:0016799">
    <property type="term" value="F:hydrolase activity, hydrolyzing N-glycosyl compounds"/>
    <property type="evidence" value="ECO:0007669"/>
    <property type="project" value="InterPro"/>
</dbReference>
<reference evidence="4" key="2">
    <citation type="submission" date="2020-09" db="EMBL/GenBank/DDBJ databases">
        <authorList>
            <person name="Sun Q."/>
            <person name="Kim S."/>
        </authorList>
    </citation>
    <scope>NUCLEOTIDE SEQUENCE</scope>
    <source>
        <strain evidence="4">KCTC 12368</strain>
    </source>
</reference>
<dbReference type="Proteomes" id="UP000619457">
    <property type="component" value="Unassembled WGS sequence"/>
</dbReference>
<proteinExistence type="predicted"/>
<sequence>MKTQFNASLLLILVLMGSLTSAVAQKKNAEKTRILVTSDGEIDDQCSIVRFLYYVNEWDVEGIITSSSQYHWHGHKWPGDDWIDPYLDAYAKDYPNLIKHDPEYPSPDFLRERTLLGNVKTEGEMTEITPGSTHIVKVLLDETDDRPIWIQAWGGTNTIARALKTIEEEHPDKMEYVASKMRLYLIWEQDVTYQEYIRPHWGKYNIPTIISDQFEAIAYRWAKVQPKEMQPYFEGPWMKANILENHGHLAAIYPAMENGDFRSEGDSPAFMHTIDTGLRSMESPDYGGWGGRYVKVRENTWLDSVPDANYQYPSGRWYGSNGWGRASVREGSTATEEQREIYFKPMWRWSDAFQNDFAARADWTVKSFKEANHAPIVKTKSKLDQSARPGQTIKLNVSGSKDPDGDRLSYLWYVHAEPSSFLNAADKVVIKDKQAAKTSFAVPEGTGTIHLICAVTDSGTPALTRYTRIIVTVNP</sequence>
<feature type="domain" description="Cellulose-binding Sde182 nucleoside hydrolase-like" evidence="2">
    <location>
        <begin position="33"/>
        <end position="293"/>
    </location>
</feature>
<keyword evidence="1" id="KW-0732">Signal</keyword>
<evidence type="ECO:0008006" key="6">
    <source>
        <dbReference type="Google" id="ProtNLM"/>
    </source>
</evidence>
<dbReference type="InterPro" id="IPR011483">
    <property type="entry name" value="Sde182_NH-like"/>
</dbReference>
<dbReference type="InterPro" id="IPR036452">
    <property type="entry name" value="Ribo_hydro-like"/>
</dbReference>
<dbReference type="AlphaFoldDB" id="A0A918PUW6"/>
<feature type="domain" description="Cellulose-binding Sde182 C-terminal" evidence="3">
    <location>
        <begin position="392"/>
        <end position="473"/>
    </location>
</feature>
<accession>A0A918PUW6</accession>
<dbReference type="InterPro" id="IPR048527">
    <property type="entry name" value="Sde182_C"/>
</dbReference>
<evidence type="ECO:0000313" key="5">
    <source>
        <dbReference type="Proteomes" id="UP000619457"/>
    </source>
</evidence>
<feature type="chain" id="PRO_5036941869" description="DUF1593 domain-containing protein" evidence="1">
    <location>
        <begin position="25"/>
        <end position="475"/>
    </location>
</feature>
<name>A0A918PUW6_9BACT</name>
<reference evidence="4" key="1">
    <citation type="journal article" date="2014" name="Int. J. Syst. Evol. Microbiol.">
        <title>Complete genome sequence of Corynebacterium casei LMG S-19264T (=DSM 44701T), isolated from a smear-ripened cheese.</title>
        <authorList>
            <consortium name="US DOE Joint Genome Institute (JGI-PGF)"/>
            <person name="Walter F."/>
            <person name="Albersmeier A."/>
            <person name="Kalinowski J."/>
            <person name="Ruckert C."/>
        </authorList>
    </citation>
    <scope>NUCLEOTIDE SEQUENCE</scope>
    <source>
        <strain evidence="4">KCTC 12368</strain>
    </source>
</reference>
<gene>
    <name evidence="4" type="ORF">GCM10007049_15870</name>
</gene>
<evidence type="ECO:0000259" key="3">
    <source>
        <dbReference type="Pfam" id="PF21027"/>
    </source>
</evidence>
<organism evidence="4 5">
    <name type="scientific">Echinicola pacifica</name>
    <dbReference type="NCBI Taxonomy" id="346377"/>
    <lineage>
        <taxon>Bacteria</taxon>
        <taxon>Pseudomonadati</taxon>
        <taxon>Bacteroidota</taxon>
        <taxon>Cytophagia</taxon>
        <taxon>Cytophagales</taxon>
        <taxon>Cyclobacteriaceae</taxon>
        <taxon>Echinicola</taxon>
    </lineage>
</organism>
<comment type="caution">
    <text evidence="4">The sequence shown here is derived from an EMBL/GenBank/DDBJ whole genome shotgun (WGS) entry which is preliminary data.</text>
</comment>
<dbReference type="Pfam" id="PF07632">
    <property type="entry name" value="Sde182_NH-like"/>
    <property type="match status" value="1"/>
</dbReference>